<evidence type="ECO:0000313" key="2">
    <source>
        <dbReference type="Proteomes" id="UP001596023"/>
    </source>
</evidence>
<protein>
    <submittedName>
        <fullName evidence="1">Uncharacterized protein</fullName>
    </submittedName>
</protein>
<dbReference type="RefSeq" id="WP_379993935.1">
    <property type="nucleotide sequence ID" value="NZ_JBHSGN010000024.1"/>
</dbReference>
<evidence type="ECO:0000313" key="1">
    <source>
        <dbReference type="EMBL" id="MFC4672732.1"/>
    </source>
</evidence>
<sequence length="124" mass="14656">MSAIRFTVLDNTNLRIAIDDHNDFQDILSRRYCDERHYLADMMEDSGYIGNDWDCLYNIGLTEAPVIGQGAIYPEDGDNSHDGYPVNYENLWYFGDYMLRDYIELLQEEGYVDFTRHTLFDYTH</sequence>
<reference evidence="2" key="1">
    <citation type="journal article" date="2019" name="Int. J. Syst. Evol. Microbiol.">
        <title>The Global Catalogue of Microorganisms (GCM) 10K type strain sequencing project: providing services to taxonomists for standard genome sequencing and annotation.</title>
        <authorList>
            <consortium name="The Broad Institute Genomics Platform"/>
            <consortium name="The Broad Institute Genome Sequencing Center for Infectious Disease"/>
            <person name="Wu L."/>
            <person name="Ma J."/>
        </authorList>
    </citation>
    <scope>NUCLEOTIDE SEQUENCE [LARGE SCALE GENOMIC DNA]</scope>
    <source>
        <strain evidence="2">CCUG 66188</strain>
    </source>
</reference>
<keyword evidence="2" id="KW-1185">Reference proteome</keyword>
<gene>
    <name evidence="1" type="ORF">ACFO6W_03390</name>
</gene>
<dbReference type="EMBL" id="JBHSGN010000024">
    <property type="protein sequence ID" value="MFC4672732.1"/>
    <property type="molecule type" value="Genomic_DNA"/>
</dbReference>
<accession>A0ABV9KRB2</accession>
<proteinExistence type="predicted"/>
<organism evidence="1 2">
    <name type="scientific">Dysgonomonas termitidis</name>
    <dbReference type="NCBI Taxonomy" id="1516126"/>
    <lineage>
        <taxon>Bacteria</taxon>
        <taxon>Pseudomonadati</taxon>
        <taxon>Bacteroidota</taxon>
        <taxon>Bacteroidia</taxon>
        <taxon>Bacteroidales</taxon>
        <taxon>Dysgonomonadaceae</taxon>
        <taxon>Dysgonomonas</taxon>
    </lineage>
</organism>
<dbReference type="Proteomes" id="UP001596023">
    <property type="component" value="Unassembled WGS sequence"/>
</dbReference>
<name>A0ABV9KRB2_9BACT</name>
<comment type="caution">
    <text evidence="1">The sequence shown here is derived from an EMBL/GenBank/DDBJ whole genome shotgun (WGS) entry which is preliminary data.</text>
</comment>